<dbReference type="Gene3D" id="3.40.50.300">
    <property type="entry name" value="P-loop containing nucleotide triphosphate hydrolases"/>
    <property type="match status" value="1"/>
</dbReference>
<evidence type="ECO:0000256" key="4">
    <source>
        <dbReference type="ARBA" id="ARBA00022840"/>
    </source>
</evidence>
<name>A0A7X5R3B3_9MICO</name>
<keyword evidence="2" id="KW-0813">Transport</keyword>
<dbReference type="Pfam" id="PF00005">
    <property type="entry name" value="ABC_tran"/>
    <property type="match status" value="1"/>
</dbReference>
<dbReference type="InterPro" id="IPR027417">
    <property type="entry name" value="P-loop_NTPase"/>
</dbReference>
<dbReference type="RefSeq" id="WP_167151467.1">
    <property type="nucleotide sequence ID" value="NZ_JAAMOX010000002.1"/>
</dbReference>
<proteinExistence type="inferred from homology"/>
<dbReference type="EMBL" id="JAAMOX010000002">
    <property type="protein sequence ID" value="NIH54868.1"/>
    <property type="molecule type" value="Genomic_DNA"/>
</dbReference>
<dbReference type="Proteomes" id="UP000541033">
    <property type="component" value="Unassembled WGS sequence"/>
</dbReference>
<dbReference type="PROSITE" id="PS50893">
    <property type="entry name" value="ABC_TRANSPORTER_2"/>
    <property type="match status" value="1"/>
</dbReference>
<gene>
    <name evidence="6" type="ORF">FHX76_002764</name>
</gene>
<dbReference type="GO" id="GO:0005524">
    <property type="term" value="F:ATP binding"/>
    <property type="evidence" value="ECO:0007669"/>
    <property type="project" value="UniProtKB-KW"/>
</dbReference>
<dbReference type="AlphaFoldDB" id="A0A7X5R3B3"/>
<comment type="similarity">
    <text evidence="1">Belongs to the ABC transporter superfamily.</text>
</comment>
<feature type="domain" description="ABC transporter" evidence="5">
    <location>
        <begin position="9"/>
        <end position="234"/>
    </location>
</feature>
<evidence type="ECO:0000259" key="5">
    <source>
        <dbReference type="PROSITE" id="PS50893"/>
    </source>
</evidence>
<dbReference type="GO" id="GO:0016887">
    <property type="term" value="F:ATP hydrolysis activity"/>
    <property type="evidence" value="ECO:0007669"/>
    <property type="project" value="InterPro"/>
</dbReference>
<keyword evidence="4 6" id="KW-0067">ATP-binding</keyword>
<dbReference type="PANTHER" id="PTHR43335:SF4">
    <property type="entry name" value="ABC TRANSPORTER, ATP-BINDING PROTEIN"/>
    <property type="match status" value="1"/>
</dbReference>
<evidence type="ECO:0000313" key="7">
    <source>
        <dbReference type="Proteomes" id="UP000541033"/>
    </source>
</evidence>
<dbReference type="SUPFAM" id="SSF52540">
    <property type="entry name" value="P-loop containing nucleoside triphosphate hydrolases"/>
    <property type="match status" value="1"/>
</dbReference>
<evidence type="ECO:0000256" key="3">
    <source>
        <dbReference type="ARBA" id="ARBA00022741"/>
    </source>
</evidence>
<protein>
    <submittedName>
        <fullName evidence="6">ABC-2 type transport system ATP-binding protein</fullName>
    </submittedName>
</protein>
<dbReference type="SMART" id="SM00382">
    <property type="entry name" value="AAA"/>
    <property type="match status" value="1"/>
</dbReference>
<reference evidence="6 7" key="1">
    <citation type="submission" date="2020-02" db="EMBL/GenBank/DDBJ databases">
        <title>Sequencing the genomes of 1000 actinobacteria strains.</title>
        <authorList>
            <person name="Klenk H.-P."/>
        </authorList>
    </citation>
    <scope>NUCLEOTIDE SEQUENCE [LARGE SCALE GENOMIC DNA]</scope>
    <source>
        <strain evidence="6 7">DSM 27960</strain>
    </source>
</reference>
<keyword evidence="7" id="KW-1185">Reference proteome</keyword>
<dbReference type="InterPro" id="IPR017871">
    <property type="entry name" value="ABC_transporter-like_CS"/>
</dbReference>
<evidence type="ECO:0000313" key="6">
    <source>
        <dbReference type="EMBL" id="NIH54868.1"/>
    </source>
</evidence>
<accession>A0A7X5R3B3</accession>
<evidence type="ECO:0000256" key="1">
    <source>
        <dbReference type="ARBA" id="ARBA00005417"/>
    </source>
</evidence>
<sequence length="244" mass="25429">MNTNTTPAIQAAGLRKTFGDFAAVEDVSFLVPNGRVVGLLGPNGAGKTTTMRMLLGLAAPTSGSALINGKPYRELEHPTKHIGAVLDAGGLHPSRTGRQHLRIAAAMAGLDAQRVIDVLNETGIMAAADRKIRGYSLGMKQRLALATALLGEPSVLILDEPANGLDPAGIRWLRNKLRAFADDGGAVLVSSHLLSEIELVADDAVVIAHGRVAAAGALATLTATHGGDLESFYLDLTATTMEVR</sequence>
<dbReference type="InterPro" id="IPR003593">
    <property type="entry name" value="AAA+_ATPase"/>
</dbReference>
<evidence type="ECO:0000256" key="2">
    <source>
        <dbReference type="ARBA" id="ARBA00022448"/>
    </source>
</evidence>
<keyword evidence="3" id="KW-0547">Nucleotide-binding</keyword>
<organism evidence="6 7">
    <name type="scientific">Lysinibacter cavernae</name>
    <dbReference type="NCBI Taxonomy" id="1640652"/>
    <lineage>
        <taxon>Bacteria</taxon>
        <taxon>Bacillati</taxon>
        <taxon>Actinomycetota</taxon>
        <taxon>Actinomycetes</taxon>
        <taxon>Micrococcales</taxon>
        <taxon>Microbacteriaceae</taxon>
        <taxon>Lysinibacter</taxon>
    </lineage>
</organism>
<dbReference type="PANTHER" id="PTHR43335">
    <property type="entry name" value="ABC TRANSPORTER, ATP-BINDING PROTEIN"/>
    <property type="match status" value="1"/>
</dbReference>
<dbReference type="PROSITE" id="PS00211">
    <property type="entry name" value="ABC_TRANSPORTER_1"/>
    <property type="match status" value="1"/>
</dbReference>
<comment type="caution">
    <text evidence="6">The sequence shown here is derived from an EMBL/GenBank/DDBJ whole genome shotgun (WGS) entry which is preliminary data.</text>
</comment>
<dbReference type="InterPro" id="IPR003439">
    <property type="entry name" value="ABC_transporter-like_ATP-bd"/>
</dbReference>